<organism evidence="1">
    <name type="scientific">Rhizophora mucronata</name>
    <name type="common">Asiatic mangrove</name>
    <dbReference type="NCBI Taxonomy" id="61149"/>
    <lineage>
        <taxon>Eukaryota</taxon>
        <taxon>Viridiplantae</taxon>
        <taxon>Streptophyta</taxon>
        <taxon>Embryophyta</taxon>
        <taxon>Tracheophyta</taxon>
        <taxon>Spermatophyta</taxon>
        <taxon>Magnoliopsida</taxon>
        <taxon>eudicotyledons</taxon>
        <taxon>Gunneridae</taxon>
        <taxon>Pentapetalae</taxon>
        <taxon>rosids</taxon>
        <taxon>fabids</taxon>
        <taxon>Malpighiales</taxon>
        <taxon>Rhizophoraceae</taxon>
        <taxon>Rhizophora</taxon>
    </lineage>
</organism>
<proteinExistence type="predicted"/>
<dbReference type="AlphaFoldDB" id="A0A2P2NR85"/>
<sequence length="34" mass="3685">MESFLLGVVLNSKYTTFSEAKSSTTSFVILATVL</sequence>
<dbReference type="EMBL" id="GGEC01064542">
    <property type="protein sequence ID" value="MBX45026.1"/>
    <property type="molecule type" value="Transcribed_RNA"/>
</dbReference>
<evidence type="ECO:0000313" key="1">
    <source>
        <dbReference type="EMBL" id="MBX45026.1"/>
    </source>
</evidence>
<name>A0A2P2NR85_RHIMU</name>
<accession>A0A2P2NR85</accession>
<protein>
    <submittedName>
        <fullName evidence="1">Uncharacterized protein</fullName>
    </submittedName>
</protein>
<reference evidence="1" key="1">
    <citation type="submission" date="2018-02" db="EMBL/GenBank/DDBJ databases">
        <title>Rhizophora mucronata_Transcriptome.</title>
        <authorList>
            <person name="Meera S.P."/>
            <person name="Sreeshan A."/>
            <person name="Augustine A."/>
        </authorList>
    </citation>
    <scope>NUCLEOTIDE SEQUENCE</scope>
    <source>
        <tissue evidence="1">Leaf</tissue>
    </source>
</reference>